<dbReference type="PROSITE" id="PS00455">
    <property type="entry name" value="AMP_BINDING"/>
    <property type="match status" value="1"/>
</dbReference>
<dbReference type="InterPro" id="IPR000873">
    <property type="entry name" value="AMP-dep_synth/lig_dom"/>
</dbReference>
<dbReference type="AlphaFoldDB" id="A0A238ULM0"/>
<dbReference type="Gene3D" id="3.30.300.30">
    <property type="match status" value="1"/>
</dbReference>
<evidence type="ECO:0000313" key="6">
    <source>
        <dbReference type="Proteomes" id="UP000198420"/>
    </source>
</evidence>
<dbReference type="InterPro" id="IPR050237">
    <property type="entry name" value="ATP-dep_AMP-bd_enzyme"/>
</dbReference>
<sequence length="585" mass="63370">MPESTRPEMQPASEESGPARPGATRDHAVQWPEDAARRYVEEGYWRGRTLGDELLAVADARPDSVALVEIGRTLTYRELADRADAAAIRLAKLGLRPDDRVVLQLPNTIEFAVLTLACLRLGVIPVMALPGHRRHEIAYLAEHAEAVAIAVPAVLRDFDHQAMAAGIQQDNQFLRHLLVLGRPAAPGAVDLHALCAPPDGPAPRAAVDAYRPDSRSVALFLLSGGTTGLPKLIARTHDDYLYNARRSAAVSGFGPDTVYYAALPLAHNFPLACPGLLGALLSGGRVVMGAHRPEEAFAAIERERVTATAVVPAIAQRWLDHRLADPDRDLGSLRVLQVGGARLADEVARRIRPMLGCTLQQVFGMAEGLLNYTRLDDPDDVLCTTQGRPMSAGDEILVVDDTGRPVPTGSPGLLLTRGPYTPRGYYRAEEHNARAFTPDGWYRTGDIVRLRPDGNLVVEGRDKDMINRAGENISAEEIENFAYQVPGVSLAAAVAMPDPELGERVCLYAVVEPGRGVAVEDVRDVMERAGVARFKFPDRVVLVDALPTTKLGKLDKKALRADIARRLDAERLAAGRSAPGRQATR</sequence>
<protein>
    <submittedName>
        <fullName evidence="5">2,3-dihydroxybenzoate-AMP ligase</fullName>
    </submittedName>
</protein>
<reference evidence="6" key="1">
    <citation type="submission" date="2017-06" db="EMBL/GenBank/DDBJ databases">
        <authorList>
            <person name="Varghese N."/>
            <person name="Submissions S."/>
        </authorList>
    </citation>
    <scope>NUCLEOTIDE SEQUENCE [LARGE SCALE GENOMIC DNA]</scope>
    <source>
        <strain evidence="6">DSM 44485</strain>
    </source>
</reference>
<proteinExistence type="predicted"/>
<evidence type="ECO:0000313" key="5">
    <source>
        <dbReference type="EMBL" id="SNR22950.1"/>
    </source>
</evidence>
<dbReference type="Proteomes" id="UP000198420">
    <property type="component" value="Unassembled WGS sequence"/>
</dbReference>
<feature type="domain" description="AMP-dependent synthetase/ligase" evidence="3">
    <location>
        <begin position="57"/>
        <end position="426"/>
    </location>
</feature>
<dbReference type="GO" id="GO:0016878">
    <property type="term" value="F:acid-thiol ligase activity"/>
    <property type="evidence" value="ECO:0007669"/>
    <property type="project" value="UniProtKB-ARBA"/>
</dbReference>
<evidence type="ECO:0000256" key="1">
    <source>
        <dbReference type="ARBA" id="ARBA00022598"/>
    </source>
</evidence>
<keyword evidence="6" id="KW-1185">Reference proteome</keyword>
<name>A0A238ULM0_9ACTN</name>
<dbReference type="InterPro" id="IPR025110">
    <property type="entry name" value="AMP-bd_C"/>
</dbReference>
<keyword evidence="1 5" id="KW-0436">Ligase</keyword>
<evidence type="ECO:0000259" key="4">
    <source>
        <dbReference type="Pfam" id="PF13193"/>
    </source>
</evidence>
<dbReference type="PANTHER" id="PTHR43767:SF1">
    <property type="entry name" value="NONRIBOSOMAL PEPTIDE SYNTHASE PES1 (EUROFUNG)-RELATED"/>
    <property type="match status" value="1"/>
</dbReference>
<dbReference type="Pfam" id="PF00501">
    <property type="entry name" value="AMP-binding"/>
    <property type="match status" value="1"/>
</dbReference>
<dbReference type="InterPro" id="IPR020845">
    <property type="entry name" value="AMP-binding_CS"/>
</dbReference>
<dbReference type="EMBL" id="FZNP01000001">
    <property type="protein sequence ID" value="SNR22950.1"/>
    <property type="molecule type" value="Genomic_DNA"/>
</dbReference>
<evidence type="ECO:0000259" key="3">
    <source>
        <dbReference type="Pfam" id="PF00501"/>
    </source>
</evidence>
<accession>A0A238ULM0</accession>
<dbReference type="FunFam" id="2.30.38.10:FF:000003">
    <property type="entry name" value="Vibriobactin-specific 2,3-dihydroxybenzoate-AMP ligase"/>
    <property type="match status" value="1"/>
</dbReference>
<dbReference type="InterPro" id="IPR045851">
    <property type="entry name" value="AMP-bd_C_sf"/>
</dbReference>
<gene>
    <name evidence="5" type="ORF">SAMN06265355_10174</name>
</gene>
<dbReference type="PANTHER" id="PTHR43767">
    <property type="entry name" value="LONG-CHAIN-FATTY-ACID--COA LIGASE"/>
    <property type="match status" value="1"/>
</dbReference>
<evidence type="ECO:0000256" key="2">
    <source>
        <dbReference type="SAM" id="MobiDB-lite"/>
    </source>
</evidence>
<feature type="domain" description="AMP-binding enzyme C-terminal" evidence="4">
    <location>
        <begin position="477"/>
        <end position="553"/>
    </location>
</feature>
<organism evidence="5 6">
    <name type="scientific">Actinomadura mexicana</name>
    <dbReference type="NCBI Taxonomy" id="134959"/>
    <lineage>
        <taxon>Bacteria</taxon>
        <taxon>Bacillati</taxon>
        <taxon>Actinomycetota</taxon>
        <taxon>Actinomycetes</taxon>
        <taxon>Streptosporangiales</taxon>
        <taxon>Thermomonosporaceae</taxon>
        <taxon>Actinomadura</taxon>
    </lineage>
</organism>
<dbReference type="RefSeq" id="WP_245918633.1">
    <property type="nucleotide sequence ID" value="NZ_FZNP01000001.1"/>
</dbReference>
<dbReference type="Gene3D" id="2.30.38.10">
    <property type="entry name" value="Luciferase, Domain 3"/>
    <property type="match status" value="1"/>
</dbReference>
<dbReference type="Gene3D" id="3.40.50.980">
    <property type="match status" value="2"/>
</dbReference>
<dbReference type="Pfam" id="PF13193">
    <property type="entry name" value="AMP-binding_C"/>
    <property type="match status" value="1"/>
</dbReference>
<feature type="region of interest" description="Disordered" evidence="2">
    <location>
        <begin position="1"/>
        <end position="31"/>
    </location>
</feature>
<dbReference type="SUPFAM" id="SSF56801">
    <property type="entry name" value="Acetyl-CoA synthetase-like"/>
    <property type="match status" value="1"/>
</dbReference>